<dbReference type="NCBIfam" id="TIGR03464">
    <property type="entry name" value="HpnC"/>
    <property type="match status" value="1"/>
</dbReference>
<comment type="caution">
    <text evidence="1">The sequence shown here is derived from an EMBL/GenBank/DDBJ whole genome shotgun (WGS) entry which is preliminary data.</text>
</comment>
<dbReference type="Pfam" id="PF00494">
    <property type="entry name" value="SQS_PSY"/>
    <property type="match status" value="1"/>
</dbReference>
<dbReference type="SFLD" id="SFLDG01018">
    <property type="entry name" value="Squalene/Phytoene_Synthase_Lik"/>
    <property type="match status" value="1"/>
</dbReference>
<dbReference type="Proteomes" id="UP001265700">
    <property type="component" value="Unassembled WGS sequence"/>
</dbReference>
<dbReference type="InterPro" id="IPR044843">
    <property type="entry name" value="Trans_IPPS_bact-type"/>
</dbReference>
<dbReference type="EMBL" id="JAVDWU010000001">
    <property type="protein sequence ID" value="MDR7148771.1"/>
    <property type="molecule type" value="Genomic_DNA"/>
</dbReference>
<dbReference type="SFLD" id="SFLDG01212">
    <property type="entry name" value="Phytoene_synthase_like"/>
    <property type="match status" value="1"/>
</dbReference>
<organism evidence="1 2">
    <name type="scientific">Hydrogenophaga palleronii</name>
    <dbReference type="NCBI Taxonomy" id="65655"/>
    <lineage>
        <taxon>Bacteria</taxon>
        <taxon>Pseudomonadati</taxon>
        <taxon>Pseudomonadota</taxon>
        <taxon>Betaproteobacteria</taxon>
        <taxon>Burkholderiales</taxon>
        <taxon>Comamonadaceae</taxon>
        <taxon>Hydrogenophaga</taxon>
    </lineage>
</organism>
<accession>A0ABU1WI88</accession>
<dbReference type="PANTHER" id="PTHR31480">
    <property type="entry name" value="BIFUNCTIONAL LYCOPENE CYCLASE/PHYTOENE SYNTHASE"/>
    <property type="match status" value="1"/>
</dbReference>
<protein>
    <submittedName>
        <fullName evidence="1">Squalene synthase HpnC</fullName>
    </submittedName>
</protein>
<sequence>MNSPPSVHPVAVIPATRTTPLTQGVGHYENFPVASLLCPARLRPAVMAIYHFARTADDIADEGPADAPARLAELARYRAALNACAMGVNNAHTASTDVPADARAEGPVEPRPPALVSQWPTVFGPLAAALREHGLPLQLLHDLISAFEQDVRYTASTHRYASVDELLDYTRLSAQPVGRLLLHLYGVSDETSLQQSDQICSALQLINFWQDISIDLPRQRCYLPQDMLQRHGARITDFLPDAPLPDHAARAVVGELCAHARGLMMQGAPLALRVPGRAGWELRLVVQGGLRILDGIAAIDHRSWLTRPRLQRADLPHLIWRALWM</sequence>
<reference evidence="1 2" key="1">
    <citation type="submission" date="2023-07" db="EMBL/GenBank/DDBJ databases">
        <title>Sorghum-associated microbial communities from plants grown in Nebraska, USA.</title>
        <authorList>
            <person name="Schachtman D."/>
        </authorList>
    </citation>
    <scope>NUCLEOTIDE SEQUENCE [LARGE SCALE GENOMIC DNA]</scope>
    <source>
        <strain evidence="1 2">4249</strain>
    </source>
</reference>
<dbReference type="InterPro" id="IPR002060">
    <property type="entry name" value="Squ/phyt_synthse"/>
</dbReference>
<dbReference type="InterPro" id="IPR017827">
    <property type="entry name" value="HSQ_synthase_HpnC"/>
</dbReference>
<keyword evidence="2" id="KW-1185">Reference proteome</keyword>
<name>A0ABU1WI88_9BURK</name>
<dbReference type="InterPro" id="IPR033904">
    <property type="entry name" value="Trans_IPPS_HH"/>
</dbReference>
<dbReference type="RefSeq" id="WP_310311635.1">
    <property type="nucleotide sequence ID" value="NZ_JAVDWU010000001.1"/>
</dbReference>
<dbReference type="Gene3D" id="1.10.600.10">
    <property type="entry name" value="Farnesyl Diphosphate Synthase"/>
    <property type="match status" value="1"/>
</dbReference>
<evidence type="ECO:0000313" key="2">
    <source>
        <dbReference type="Proteomes" id="UP001265700"/>
    </source>
</evidence>
<dbReference type="SFLD" id="SFLDS00005">
    <property type="entry name" value="Isoprenoid_Synthase_Type_I"/>
    <property type="match status" value="1"/>
</dbReference>
<dbReference type="InterPro" id="IPR008949">
    <property type="entry name" value="Isoprenoid_synthase_dom_sf"/>
</dbReference>
<proteinExistence type="predicted"/>
<dbReference type="CDD" id="cd00683">
    <property type="entry name" value="Trans_IPPS_HH"/>
    <property type="match status" value="1"/>
</dbReference>
<evidence type="ECO:0000313" key="1">
    <source>
        <dbReference type="EMBL" id="MDR7148771.1"/>
    </source>
</evidence>
<dbReference type="SUPFAM" id="SSF48576">
    <property type="entry name" value="Terpenoid synthases"/>
    <property type="match status" value="1"/>
</dbReference>
<gene>
    <name evidence="1" type="ORF">J2W49_000699</name>
</gene>